<evidence type="ECO:0000259" key="2">
    <source>
        <dbReference type="PROSITE" id="PS50097"/>
    </source>
</evidence>
<dbReference type="InParanoid" id="W2S7B5"/>
<dbReference type="HOGENOM" id="CLU_880045_0_0_1"/>
<dbReference type="InterPro" id="IPR000210">
    <property type="entry name" value="BTB/POZ_dom"/>
</dbReference>
<proteinExistence type="predicted"/>
<name>W2S7B5_CYPE1</name>
<feature type="region of interest" description="Disordered" evidence="1">
    <location>
        <begin position="1"/>
        <end position="24"/>
    </location>
</feature>
<dbReference type="GeneID" id="19977524"/>
<feature type="compositionally biased region" description="Basic and acidic residues" evidence="1">
    <location>
        <begin position="292"/>
        <end position="310"/>
    </location>
</feature>
<dbReference type="Gene3D" id="3.30.710.10">
    <property type="entry name" value="Potassium Channel Kv1.1, Chain A"/>
    <property type="match status" value="1"/>
</dbReference>
<dbReference type="Proteomes" id="UP000030752">
    <property type="component" value="Unassembled WGS sequence"/>
</dbReference>
<evidence type="ECO:0000313" key="3">
    <source>
        <dbReference type="EMBL" id="ETN44515.1"/>
    </source>
</evidence>
<dbReference type="VEuPathDB" id="FungiDB:HMPREF1541_10185"/>
<feature type="region of interest" description="Disordered" evidence="1">
    <location>
        <begin position="292"/>
        <end position="316"/>
    </location>
</feature>
<gene>
    <name evidence="3" type="ORF">HMPREF1541_10185</name>
</gene>
<sequence>MQDNKIYPGSHLRQNPAPPLWSRDPATNRESFVFNEPLPYRNTSSDFFSRSLSIAPAGSTTTSRLDENDERANNIEKRIMDVGMIVEGEAIATIQFAQSGVSFRCSKSALTSESGFFRACFAHGLKESHNDLVTLHDDDPKIMRHLLLLILGLETMDNLSTFLLRTPIGDKLCGVATQGLMRQSPHQVLRATLLAIVVCADKYCYAMVRHNGLKELANNSKGVSSVDDVVKFYFNVIDALGEYPEELYEVVGKVARRGYRYGVQHWSLGMTSINEIVLEDKRLGDWIKKEVTGRKRRSDHDGGLERDDLKKRKRRH</sequence>
<reference evidence="3 4" key="1">
    <citation type="submission" date="2013-03" db="EMBL/GenBank/DDBJ databases">
        <title>The Genome Sequence of Phialophora europaea CBS 101466.</title>
        <authorList>
            <consortium name="The Broad Institute Genomics Platform"/>
            <person name="Cuomo C."/>
            <person name="de Hoog S."/>
            <person name="Gorbushina A."/>
            <person name="Walker B."/>
            <person name="Young S.K."/>
            <person name="Zeng Q."/>
            <person name="Gargeya S."/>
            <person name="Fitzgerald M."/>
            <person name="Haas B."/>
            <person name="Abouelleil A."/>
            <person name="Allen A.W."/>
            <person name="Alvarado L."/>
            <person name="Arachchi H.M."/>
            <person name="Berlin A.M."/>
            <person name="Chapman S.B."/>
            <person name="Gainer-Dewar J."/>
            <person name="Goldberg J."/>
            <person name="Griggs A."/>
            <person name="Gujja S."/>
            <person name="Hansen M."/>
            <person name="Howarth C."/>
            <person name="Imamovic A."/>
            <person name="Ireland A."/>
            <person name="Larimer J."/>
            <person name="McCowan C."/>
            <person name="Murphy C."/>
            <person name="Pearson M."/>
            <person name="Poon T.W."/>
            <person name="Priest M."/>
            <person name="Roberts A."/>
            <person name="Saif S."/>
            <person name="Shea T."/>
            <person name="Sisk P."/>
            <person name="Sykes S."/>
            <person name="Wortman J."/>
            <person name="Nusbaum C."/>
            <person name="Birren B."/>
        </authorList>
    </citation>
    <scope>NUCLEOTIDE SEQUENCE [LARGE SCALE GENOMIC DNA]</scope>
    <source>
        <strain evidence="3 4">CBS 101466</strain>
    </source>
</reference>
<protein>
    <recommendedName>
        <fullName evidence="2">BTB domain-containing protein</fullName>
    </recommendedName>
</protein>
<dbReference type="SUPFAM" id="SSF54695">
    <property type="entry name" value="POZ domain"/>
    <property type="match status" value="1"/>
</dbReference>
<keyword evidence="4" id="KW-1185">Reference proteome</keyword>
<accession>W2S7B5</accession>
<dbReference type="InterPro" id="IPR011333">
    <property type="entry name" value="SKP1/BTB/POZ_sf"/>
</dbReference>
<evidence type="ECO:0000313" key="4">
    <source>
        <dbReference type="Proteomes" id="UP000030752"/>
    </source>
</evidence>
<organism evidence="3 4">
    <name type="scientific">Cyphellophora europaea (strain CBS 101466)</name>
    <name type="common">Phialophora europaea</name>
    <dbReference type="NCBI Taxonomy" id="1220924"/>
    <lineage>
        <taxon>Eukaryota</taxon>
        <taxon>Fungi</taxon>
        <taxon>Dikarya</taxon>
        <taxon>Ascomycota</taxon>
        <taxon>Pezizomycotina</taxon>
        <taxon>Eurotiomycetes</taxon>
        <taxon>Chaetothyriomycetidae</taxon>
        <taxon>Chaetothyriales</taxon>
        <taxon>Cyphellophoraceae</taxon>
        <taxon>Cyphellophora</taxon>
    </lineage>
</organism>
<dbReference type="AlphaFoldDB" id="W2S7B5"/>
<dbReference type="PROSITE" id="PS50097">
    <property type="entry name" value="BTB"/>
    <property type="match status" value="1"/>
</dbReference>
<evidence type="ECO:0000256" key="1">
    <source>
        <dbReference type="SAM" id="MobiDB-lite"/>
    </source>
</evidence>
<dbReference type="Pfam" id="PF00651">
    <property type="entry name" value="BTB"/>
    <property type="match status" value="1"/>
</dbReference>
<feature type="domain" description="BTB" evidence="2">
    <location>
        <begin position="80"/>
        <end position="150"/>
    </location>
</feature>
<dbReference type="RefSeq" id="XP_008713078.1">
    <property type="nucleotide sequence ID" value="XM_008714856.1"/>
</dbReference>
<dbReference type="EMBL" id="KB822714">
    <property type="protein sequence ID" value="ETN44515.1"/>
    <property type="molecule type" value="Genomic_DNA"/>
</dbReference>